<proteinExistence type="predicted"/>
<dbReference type="AlphaFoldDB" id="A0A1X0WME1"/>
<dbReference type="RefSeq" id="WP_084911704.1">
    <property type="nucleotide sequence ID" value="NZ_LNVF01000009.1"/>
</dbReference>
<dbReference type="EMBL" id="LNVF01000009">
    <property type="protein sequence ID" value="ORJ27933.1"/>
    <property type="molecule type" value="Genomic_DNA"/>
</dbReference>
<sequence length="153" mass="17187">MVKNKNVKRKHYIGPYKEATPDTPPTATEYLWIAKGIKKSSPENNEKTDDFTDFSGDGTPEEQVITKTRGRSFEGVRDTDDKAQNFVADKEDAVGDELLVWYKEIDVTEKTQYEGPARLSGIEIGDGEASENESIKFKVVWTRKPKKSTVVPG</sequence>
<comment type="caution">
    <text evidence="2">The sequence shown here is derived from an EMBL/GenBank/DDBJ whole genome shotgun (WGS) entry which is preliminary data.</text>
</comment>
<dbReference type="Proteomes" id="UP000192428">
    <property type="component" value="Unassembled WGS sequence"/>
</dbReference>
<feature type="compositionally biased region" description="Basic and acidic residues" evidence="1">
    <location>
        <begin position="40"/>
        <end position="50"/>
    </location>
</feature>
<evidence type="ECO:0008006" key="4">
    <source>
        <dbReference type="Google" id="ProtNLM"/>
    </source>
</evidence>
<feature type="region of interest" description="Disordered" evidence="1">
    <location>
        <begin position="38"/>
        <end position="61"/>
    </location>
</feature>
<evidence type="ECO:0000313" key="3">
    <source>
        <dbReference type="Proteomes" id="UP000192428"/>
    </source>
</evidence>
<name>A0A1X0WME1_STROR</name>
<dbReference type="NCBIfam" id="NF047353">
    <property type="entry name" value="tube_lmo2291"/>
    <property type="match status" value="1"/>
</dbReference>
<evidence type="ECO:0000256" key="1">
    <source>
        <dbReference type="SAM" id="MobiDB-lite"/>
    </source>
</evidence>
<protein>
    <recommendedName>
        <fullName evidence="4">Major tail shaft protein</fullName>
    </recommendedName>
</protein>
<gene>
    <name evidence="2" type="ORF">ATE34_08235</name>
</gene>
<accession>A0A1X0WME1</accession>
<reference evidence="2 3" key="1">
    <citation type="journal article" date="2016" name="PLoS ONE">
        <title>Comparative Genomics Analysis of Streptococcus tigurinus Strains Identifies Genetic Elements Specifically and Uniquely Present in Highly Virulent Strains.</title>
        <authorList>
            <person name="Diene S.M."/>
            <person name="Francois P."/>
            <person name="Zbinden A."/>
            <person name="Entenza J.M."/>
            <person name="Resch G."/>
        </authorList>
    </citation>
    <scope>NUCLEOTIDE SEQUENCE [LARGE SCALE GENOMIC DNA]</scope>
    <source>
        <strain evidence="2 3">AZ_8</strain>
    </source>
</reference>
<evidence type="ECO:0000313" key="2">
    <source>
        <dbReference type="EMBL" id="ORJ27933.1"/>
    </source>
</evidence>
<organism evidence="2 3">
    <name type="scientific">Streptococcus oralis subsp. tigurinus</name>
    <dbReference type="NCBI Taxonomy" id="1077464"/>
    <lineage>
        <taxon>Bacteria</taxon>
        <taxon>Bacillati</taxon>
        <taxon>Bacillota</taxon>
        <taxon>Bacilli</taxon>
        <taxon>Lactobacillales</taxon>
        <taxon>Streptococcaceae</taxon>
        <taxon>Streptococcus</taxon>
    </lineage>
</organism>